<evidence type="ECO:0000313" key="3">
    <source>
        <dbReference type="EMBL" id="CAF3743987.1"/>
    </source>
</evidence>
<accession>A0A814UBP9</accession>
<dbReference type="Proteomes" id="UP000681722">
    <property type="component" value="Unassembled WGS sequence"/>
</dbReference>
<proteinExistence type="predicted"/>
<comment type="caution">
    <text evidence="2">The sequence shown here is derived from an EMBL/GenBank/DDBJ whole genome shotgun (WGS) entry which is preliminary data.</text>
</comment>
<dbReference type="Proteomes" id="UP000663829">
    <property type="component" value="Unassembled WGS sequence"/>
</dbReference>
<dbReference type="EMBL" id="CAJNOK010005446">
    <property type="protein sequence ID" value="CAF0972694.1"/>
    <property type="molecule type" value="Genomic_DNA"/>
</dbReference>
<evidence type="ECO:0000313" key="2">
    <source>
        <dbReference type="EMBL" id="CAF1173090.1"/>
    </source>
</evidence>
<evidence type="ECO:0000313" key="5">
    <source>
        <dbReference type="Proteomes" id="UP000663829"/>
    </source>
</evidence>
<dbReference type="EMBL" id="CAJOBA010005452">
    <property type="protein sequence ID" value="CAF3743987.1"/>
    <property type="molecule type" value="Genomic_DNA"/>
</dbReference>
<evidence type="ECO:0000313" key="1">
    <source>
        <dbReference type="EMBL" id="CAF0972694.1"/>
    </source>
</evidence>
<evidence type="ECO:0000313" key="4">
    <source>
        <dbReference type="EMBL" id="CAF3936978.1"/>
    </source>
</evidence>
<name>A0A814UBP9_9BILA</name>
<sequence length="74" mass="8626">MSLGRAELEPQAFFVQTSPRRNVRFDLRESDLSKQESIKENIPLNPECFNRKIRPLSTILNNSRSTTPTSRKMF</sequence>
<dbReference type="Proteomes" id="UP000682733">
    <property type="component" value="Unassembled WGS sequence"/>
</dbReference>
<dbReference type="EMBL" id="CAJOBC010007588">
    <property type="protein sequence ID" value="CAF3936978.1"/>
    <property type="molecule type" value="Genomic_DNA"/>
</dbReference>
<reference evidence="2" key="1">
    <citation type="submission" date="2021-02" db="EMBL/GenBank/DDBJ databases">
        <authorList>
            <person name="Nowell W R."/>
        </authorList>
    </citation>
    <scope>NUCLEOTIDE SEQUENCE</scope>
</reference>
<keyword evidence="5" id="KW-1185">Reference proteome</keyword>
<protein>
    <submittedName>
        <fullName evidence="2">Uncharacterized protein</fullName>
    </submittedName>
</protein>
<organism evidence="2 5">
    <name type="scientific">Didymodactylos carnosus</name>
    <dbReference type="NCBI Taxonomy" id="1234261"/>
    <lineage>
        <taxon>Eukaryota</taxon>
        <taxon>Metazoa</taxon>
        <taxon>Spiralia</taxon>
        <taxon>Gnathifera</taxon>
        <taxon>Rotifera</taxon>
        <taxon>Eurotatoria</taxon>
        <taxon>Bdelloidea</taxon>
        <taxon>Philodinida</taxon>
        <taxon>Philodinidae</taxon>
        <taxon>Didymodactylos</taxon>
    </lineage>
</organism>
<gene>
    <name evidence="2" type="ORF">GPM918_LOCUS22291</name>
    <name evidence="1" type="ORF">OVA965_LOCUS13184</name>
    <name evidence="4" type="ORF">SRO942_LOCUS22289</name>
    <name evidence="3" type="ORF">TMI583_LOCUS13187</name>
</gene>
<dbReference type="AlphaFoldDB" id="A0A814UBP9"/>
<dbReference type="EMBL" id="CAJNOQ010007588">
    <property type="protein sequence ID" value="CAF1173090.1"/>
    <property type="molecule type" value="Genomic_DNA"/>
</dbReference>
<dbReference type="Proteomes" id="UP000677228">
    <property type="component" value="Unassembled WGS sequence"/>
</dbReference>